<name>A0A8X6PI72_NEPPI</name>
<keyword evidence="2" id="KW-1185">Reference proteome</keyword>
<evidence type="ECO:0000313" key="1">
    <source>
        <dbReference type="EMBL" id="GFT69482.1"/>
    </source>
</evidence>
<dbReference type="Proteomes" id="UP000887013">
    <property type="component" value="Unassembled WGS sequence"/>
</dbReference>
<accession>A0A8X6PI72</accession>
<reference evidence="1" key="1">
    <citation type="submission" date="2020-08" db="EMBL/GenBank/DDBJ databases">
        <title>Multicomponent nature underlies the extraordinary mechanical properties of spider dragline silk.</title>
        <authorList>
            <person name="Kono N."/>
            <person name="Nakamura H."/>
            <person name="Mori M."/>
            <person name="Yoshida Y."/>
            <person name="Ohtoshi R."/>
            <person name="Malay A.D."/>
            <person name="Moran D.A.P."/>
            <person name="Tomita M."/>
            <person name="Numata K."/>
            <person name="Arakawa K."/>
        </authorList>
    </citation>
    <scope>NUCLEOTIDE SEQUENCE</scope>
</reference>
<comment type="caution">
    <text evidence="1">The sequence shown here is derived from an EMBL/GenBank/DDBJ whole genome shotgun (WGS) entry which is preliminary data.</text>
</comment>
<organism evidence="1 2">
    <name type="scientific">Nephila pilipes</name>
    <name type="common">Giant wood spider</name>
    <name type="synonym">Nephila maculata</name>
    <dbReference type="NCBI Taxonomy" id="299642"/>
    <lineage>
        <taxon>Eukaryota</taxon>
        <taxon>Metazoa</taxon>
        <taxon>Ecdysozoa</taxon>
        <taxon>Arthropoda</taxon>
        <taxon>Chelicerata</taxon>
        <taxon>Arachnida</taxon>
        <taxon>Araneae</taxon>
        <taxon>Araneomorphae</taxon>
        <taxon>Entelegynae</taxon>
        <taxon>Araneoidea</taxon>
        <taxon>Nephilidae</taxon>
        <taxon>Nephila</taxon>
    </lineage>
</organism>
<gene>
    <name evidence="1" type="ORF">NPIL_563801</name>
</gene>
<dbReference type="AlphaFoldDB" id="A0A8X6PI72"/>
<sequence>MPASGDGLAVVTVRRAIAGEGGKEDAPKIGTYLKKVVETLRREETGMGRDDRERGGSGWYDVMARCAVPRKTQSHCASAFGGRNRYEIIWLKLVVMETD</sequence>
<evidence type="ECO:0000313" key="2">
    <source>
        <dbReference type="Proteomes" id="UP000887013"/>
    </source>
</evidence>
<dbReference type="EMBL" id="BMAW01069549">
    <property type="protein sequence ID" value="GFT69482.1"/>
    <property type="molecule type" value="Genomic_DNA"/>
</dbReference>
<proteinExistence type="predicted"/>
<protein>
    <submittedName>
        <fullName evidence="1">Uncharacterized protein</fullName>
    </submittedName>
</protein>